<dbReference type="AlphaFoldDB" id="A0A3B1CQI4"/>
<dbReference type="EMBL" id="UOGD01000122">
    <property type="protein sequence ID" value="VAX18957.1"/>
    <property type="molecule type" value="Genomic_DNA"/>
</dbReference>
<protein>
    <submittedName>
        <fullName evidence="2">Retron-type RNA-directed DNA polymerase</fullName>
        <ecNumber evidence="2">2.7.7.49</ecNumber>
    </submittedName>
</protein>
<dbReference type="Pfam" id="PF08388">
    <property type="entry name" value="GIIM"/>
    <property type="match status" value="1"/>
</dbReference>
<dbReference type="EC" id="2.7.7.49" evidence="2"/>
<dbReference type="InterPro" id="IPR043502">
    <property type="entry name" value="DNA/RNA_pol_sf"/>
</dbReference>
<dbReference type="GO" id="GO:0003964">
    <property type="term" value="F:RNA-directed DNA polymerase activity"/>
    <property type="evidence" value="ECO:0007669"/>
    <property type="project" value="UniProtKB-KW"/>
</dbReference>
<keyword evidence="2" id="KW-0548">Nucleotidyltransferase</keyword>
<gene>
    <name evidence="2" type="ORF">MNBD_IGNAVI01-1341</name>
</gene>
<dbReference type="InterPro" id="IPR013597">
    <property type="entry name" value="Mat_intron_G2"/>
</dbReference>
<dbReference type="SUPFAM" id="SSF56672">
    <property type="entry name" value="DNA/RNA polymerases"/>
    <property type="match status" value="1"/>
</dbReference>
<keyword evidence="2" id="KW-0808">Transferase</keyword>
<evidence type="ECO:0000313" key="2">
    <source>
        <dbReference type="EMBL" id="VAX18957.1"/>
    </source>
</evidence>
<proteinExistence type="predicted"/>
<reference evidence="2" key="1">
    <citation type="submission" date="2018-06" db="EMBL/GenBank/DDBJ databases">
        <authorList>
            <person name="Zhirakovskaya E."/>
        </authorList>
    </citation>
    <scope>NUCLEOTIDE SEQUENCE</scope>
</reference>
<accession>A0A3B1CQI4</accession>
<evidence type="ECO:0000259" key="1">
    <source>
        <dbReference type="Pfam" id="PF08388"/>
    </source>
</evidence>
<sequence length="226" mass="27205">MQRLDDRSRMSGDVHVRFCESPRGRFPRATRLNIFVRSQRAANRVMRTVSHFVTHRLRLKVNEEKSHVTRPWEMCFLGFRITSMINFTRIQIHPKSIKRLKERVRQLTSRSSGKSIHQIIFTLNVSLRGWWNYYHFTKLSIKWLRSLHGWIMRRLRSILWKQWKNPRTRVRELKKRGIYHKSAVSTGNARKGSWRMSRVKWVIIALPNAYFRRTLGLFLPSVQLLP</sequence>
<organism evidence="2">
    <name type="scientific">hydrothermal vent metagenome</name>
    <dbReference type="NCBI Taxonomy" id="652676"/>
    <lineage>
        <taxon>unclassified sequences</taxon>
        <taxon>metagenomes</taxon>
        <taxon>ecological metagenomes</taxon>
    </lineage>
</organism>
<feature type="domain" description="Group II intron maturase-specific" evidence="1">
    <location>
        <begin position="97"/>
        <end position="176"/>
    </location>
</feature>
<keyword evidence="2" id="KW-0695">RNA-directed DNA polymerase</keyword>
<name>A0A3B1CQI4_9ZZZZ</name>